<dbReference type="InterPro" id="IPR035990">
    <property type="entry name" value="TIM_sf"/>
</dbReference>
<keyword evidence="5 6" id="KW-0413">Isomerase</keyword>
<dbReference type="CDD" id="cd00311">
    <property type="entry name" value="TIM"/>
    <property type="match status" value="1"/>
</dbReference>
<dbReference type="NCBIfam" id="TIGR00419">
    <property type="entry name" value="tim"/>
    <property type="match status" value="1"/>
</dbReference>
<dbReference type="GO" id="GO:0046166">
    <property type="term" value="P:glyceraldehyde-3-phosphate biosynthetic process"/>
    <property type="evidence" value="ECO:0007669"/>
    <property type="project" value="TreeGrafter"/>
</dbReference>
<evidence type="ECO:0000256" key="6">
    <source>
        <dbReference type="RuleBase" id="RU363013"/>
    </source>
</evidence>
<evidence type="ECO:0000256" key="5">
    <source>
        <dbReference type="ARBA" id="ARBA00023235"/>
    </source>
</evidence>
<dbReference type="AlphaFoldDB" id="A0A2M7UCV6"/>
<evidence type="ECO:0000256" key="4">
    <source>
        <dbReference type="ARBA" id="ARBA00023152"/>
    </source>
</evidence>
<dbReference type="GO" id="GO:0005829">
    <property type="term" value="C:cytosol"/>
    <property type="evidence" value="ECO:0007669"/>
    <property type="project" value="TreeGrafter"/>
</dbReference>
<dbReference type="PANTHER" id="PTHR21139">
    <property type="entry name" value="TRIOSEPHOSPHATE ISOMERASE"/>
    <property type="match status" value="1"/>
</dbReference>
<dbReference type="GO" id="GO:0006094">
    <property type="term" value="P:gluconeogenesis"/>
    <property type="evidence" value="ECO:0007669"/>
    <property type="project" value="UniProtKB-UniPathway"/>
</dbReference>
<protein>
    <recommendedName>
        <fullName evidence="6">Triosephosphate isomerase</fullName>
        <ecNumber evidence="6">5.3.1.1</ecNumber>
    </recommendedName>
</protein>
<dbReference type="PANTHER" id="PTHR21139:SF42">
    <property type="entry name" value="TRIOSEPHOSPHATE ISOMERASE"/>
    <property type="match status" value="1"/>
</dbReference>
<dbReference type="EC" id="5.3.1.1" evidence="6"/>
<dbReference type="Gene3D" id="3.20.20.70">
    <property type="entry name" value="Aldolase class I"/>
    <property type="match status" value="1"/>
</dbReference>
<dbReference type="EMBL" id="PFOG01000187">
    <property type="protein sequence ID" value="PIZ69052.1"/>
    <property type="molecule type" value="Genomic_DNA"/>
</dbReference>
<dbReference type="Proteomes" id="UP000229805">
    <property type="component" value="Unassembled WGS sequence"/>
</dbReference>
<evidence type="ECO:0000256" key="1">
    <source>
        <dbReference type="ARBA" id="ARBA00004680"/>
    </source>
</evidence>
<keyword evidence="3 6" id="KW-0312">Gluconeogenesis</keyword>
<name>A0A2M7UCV6_9BACT</name>
<gene>
    <name evidence="7" type="ORF">COY11_04990</name>
</gene>
<evidence type="ECO:0000313" key="7">
    <source>
        <dbReference type="EMBL" id="PIZ69052.1"/>
    </source>
</evidence>
<keyword evidence="6" id="KW-0963">Cytoplasm</keyword>
<dbReference type="GO" id="GO:0004807">
    <property type="term" value="F:triose-phosphate isomerase activity"/>
    <property type="evidence" value="ECO:0007669"/>
    <property type="project" value="UniProtKB-UniRule"/>
</dbReference>
<proteinExistence type="inferred from homology"/>
<evidence type="ECO:0000313" key="8">
    <source>
        <dbReference type="Proteomes" id="UP000229805"/>
    </source>
</evidence>
<dbReference type="PROSITE" id="PS51440">
    <property type="entry name" value="TIM_2"/>
    <property type="match status" value="1"/>
</dbReference>
<dbReference type="FunFam" id="3.20.20.70:FF:000016">
    <property type="entry name" value="Triosephosphate isomerase"/>
    <property type="match status" value="1"/>
</dbReference>
<comment type="pathway">
    <text evidence="1 6">Carbohydrate degradation; glycolysis; D-glyceraldehyde 3-phosphate from glycerone phosphate: step 1/1.</text>
</comment>
<comment type="pathway">
    <text evidence="6">Carbohydrate biosynthesis; gluconeogenesis.</text>
</comment>
<comment type="catalytic activity">
    <reaction evidence="6">
        <text>D-glyceraldehyde 3-phosphate = dihydroxyacetone phosphate</text>
        <dbReference type="Rhea" id="RHEA:18585"/>
        <dbReference type="ChEBI" id="CHEBI:57642"/>
        <dbReference type="ChEBI" id="CHEBI:59776"/>
        <dbReference type="EC" id="5.3.1.1"/>
    </reaction>
</comment>
<dbReference type="GO" id="GO:0019563">
    <property type="term" value="P:glycerol catabolic process"/>
    <property type="evidence" value="ECO:0007669"/>
    <property type="project" value="TreeGrafter"/>
</dbReference>
<dbReference type="UniPathway" id="UPA00109">
    <property type="reaction ID" value="UER00189"/>
</dbReference>
<dbReference type="Pfam" id="PF00121">
    <property type="entry name" value="TIM"/>
    <property type="match status" value="1"/>
</dbReference>
<comment type="caution">
    <text evidence="7">The sequence shown here is derived from an EMBL/GenBank/DDBJ whole genome shotgun (WGS) entry which is preliminary data.</text>
</comment>
<reference evidence="8" key="1">
    <citation type="submission" date="2017-09" db="EMBL/GenBank/DDBJ databases">
        <title>Depth-based differentiation of microbial function through sediment-hosted aquifers and enrichment of novel symbionts in the deep terrestrial subsurface.</title>
        <authorList>
            <person name="Probst A.J."/>
            <person name="Ladd B."/>
            <person name="Jarett J.K."/>
            <person name="Geller-Mcgrath D.E."/>
            <person name="Sieber C.M.K."/>
            <person name="Emerson J.B."/>
            <person name="Anantharaman K."/>
            <person name="Thomas B.C."/>
            <person name="Malmstrom R."/>
            <person name="Stieglmeier M."/>
            <person name="Klingl A."/>
            <person name="Woyke T."/>
            <person name="Ryan C.M."/>
            <person name="Banfield J.F."/>
        </authorList>
    </citation>
    <scope>NUCLEOTIDE SEQUENCE [LARGE SCALE GENOMIC DNA]</scope>
</reference>
<evidence type="ECO:0000256" key="3">
    <source>
        <dbReference type="ARBA" id="ARBA00022432"/>
    </source>
</evidence>
<dbReference type="InterPro" id="IPR000652">
    <property type="entry name" value="Triosephosphate_isomerase"/>
</dbReference>
<organism evidence="7 8">
    <name type="scientific">Candidatus Portnoybacteria bacterium CG_4_10_14_0_2_um_filter_44_20</name>
    <dbReference type="NCBI Taxonomy" id="1974799"/>
    <lineage>
        <taxon>Bacteria</taxon>
        <taxon>Candidatus Portnoyibacteriota</taxon>
    </lineage>
</organism>
<comment type="similarity">
    <text evidence="2 6">Belongs to the triosephosphate isomerase family.</text>
</comment>
<dbReference type="InterPro" id="IPR013785">
    <property type="entry name" value="Aldolase_TIM"/>
</dbReference>
<dbReference type="GO" id="GO:0006096">
    <property type="term" value="P:glycolytic process"/>
    <property type="evidence" value="ECO:0007669"/>
    <property type="project" value="UniProtKB-UniRule"/>
</dbReference>
<evidence type="ECO:0000256" key="2">
    <source>
        <dbReference type="ARBA" id="ARBA00007422"/>
    </source>
</evidence>
<accession>A0A2M7UCV6</accession>
<comment type="subunit">
    <text evidence="6">Homodimer.</text>
</comment>
<dbReference type="SUPFAM" id="SSF51351">
    <property type="entry name" value="Triosephosphate isomerase (TIM)"/>
    <property type="match status" value="1"/>
</dbReference>
<keyword evidence="4 6" id="KW-0324">Glycolysis</keyword>
<sequence>MQSMTKTLIIANWKCNPVSVVEAKNLFKSADGVVRNAKNVEVVICSPFVYLSELKNGPKDQGSGVALGAQDCFWEQKGAYTGEVSPVMLKNLGCKYVIVGHSERRKYFNETNESVNKKIKAAFEAGLKPIFCVGEKHDEKEIIKEVLEKQLFEGLAGVSASKISDLIIAYEPVWAISSEEGEYCSPEYAFSANLIIKKFLFKEYDKTVADKARIIYGGSVDGKDAGLYIKEGKLAGVLVGKASLNAMEFGKIIKSMDAISS</sequence>
<dbReference type="UniPathway" id="UPA00138"/>
<comment type="subcellular location">
    <subcellularLocation>
        <location evidence="6">Cytoplasm</location>
    </subcellularLocation>
</comment>